<dbReference type="EMBL" id="NQJD01000008">
    <property type="protein sequence ID" value="TAA75299.1"/>
    <property type="molecule type" value="Genomic_DNA"/>
</dbReference>
<evidence type="ECO:0000313" key="1">
    <source>
        <dbReference type="EMBL" id="TAA75299.1"/>
    </source>
</evidence>
<keyword evidence="2" id="KW-1185">Reference proteome</keyword>
<dbReference type="InterPro" id="IPR029063">
    <property type="entry name" value="SAM-dependent_MTases_sf"/>
</dbReference>
<comment type="caution">
    <text evidence="1">The sequence shown here is derived from an EMBL/GenBank/DDBJ whole genome shotgun (WGS) entry which is preliminary data.</text>
</comment>
<proteinExistence type="predicted"/>
<dbReference type="SUPFAM" id="SSF53335">
    <property type="entry name" value="S-adenosyl-L-methionine-dependent methyltransferases"/>
    <property type="match status" value="1"/>
</dbReference>
<organism evidence="1 2">
    <name type="scientific">Candidatus Electronema aureum</name>
    <dbReference type="NCBI Taxonomy" id="2005002"/>
    <lineage>
        <taxon>Bacteria</taxon>
        <taxon>Pseudomonadati</taxon>
        <taxon>Thermodesulfobacteriota</taxon>
        <taxon>Desulfobulbia</taxon>
        <taxon>Desulfobulbales</taxon>
        <taxon>Desulfobulbaceae</taxon>
        <taxon>Candidatus Electronema</taxon>
    </lineage>
</organism>
<reference evidence="1" key="1">
    <citation type="submission" date="2017-07" db="EMBL/GenBank/DDBJ databases">
        <title>The cable genome - Insights into the physiology and evolution of filamentous bacteria capable of sulfide oxidation via long distance electron transfer.</title>
        <authorList>
            <person name="Thorup C."/>
            <person name="Bjerg J.T."/>
            <person name="Schreiber L."/>
            <person name="Nielsen L.P."/>
            <person name="Kjeldsen K.U."/>
            <person name="Boesen T."/>
            <person name="Boggild A."/>
            <person name="Meysman F."/>
            <person name="Geelhoed J."/>
            <person name="Schramm A."/>
        </authorList>
    </citation>
    <scope>NUCLEOTIDE SEQUENCE [LARGE SCALE GENOMIC DNA]</scope>
    <source>
        <strain evidence="1">GS</strain>
    </source>
</reference>
<sequence length="44" mass="4867">MEYWQEINKKLIPWIDTSLNKTVLDLFAGSGGLSLGSEVNALTL</sequence>
<dbReference type="AlphaFoldDB" id="A0A521G2P6"/>
<gene>
    <name evidence="1" type="ORF">CDV28_10838</name>
</gene>
<name>A0A521G2P6_9BACT</name>
<evidence type="ECO:0000313" key="2">
    <source>
        <dbReference type="Proteomes" id="UP000316238"/>
    </source>
</evidence>
<dbReference type="Proteomes" id="UP000316238">
    <property type="component" value="Unassembled WGS sequence"/>
</dbReference>
<protein>
    <submittedName>
        <fullName evidence="1">Uncharacterized protein</fullName>
    </submittedName>
</protein>
<accession>A0A521G2P6</accession>